<organism evidence="2">
    <name type="scientific">Dendroctonus ponderosae</name>
    <name type="common">Mountain pine beetle</name>
    <dbReference type="NCBI Taxonomy" id="77166"/>
    <lineage>
        <taxon>Eukaryota</taxon>
        <taxon>Metazoa</taxon>
        <taxon>Ecdysozoa</taxon>
        <taxon>Arthropoda</taxon>
        <taxon>Hexapoda</taxon>
        <taxon>Insecta</taxon>
        <taxon>Pterygota</taxon>
        <taxon>Neoptera</taxon>
        <taxon>Endopterygota</taxon>
        <taxon>Coleoptera</taxon>
        <taxon>Polyphaga</taxon>
        <taxon>Cucujiformia</taxon>
        <taxon>Curculionidae</taxon>
        <taxon>Scolytinae</taxon>
        <taxon>Dendroctonus</taxon>
    </lineage>
</organism>
<evidence type="ECO:0000256" key="1">
    <source>
        <dbReference type="SAM" id="MobiDB-lite"/>
    </source>
</evidence>
<dbReference type="AlphaFoldDB" id="N6TQ34"/>
<accession>N6TQ34</accession>
<dbReference type="GO" id="GO:0071897">
    <property type="term" value="P:DNA biosynthetic process"/>
    <property type="evidence" value="ECO:0007669"/>
    <property type="project" value="UniProtKB-ARBA"/>
</dbReference>
<feature type="compositionally biased region" description="Basic and acidic residues" evidence="1">
    <location>
        <begin position="248"/>
        <end position="272"/>
    </location>
</feature>
<dbReference type="Pfam" id="PF00078">
    <property type="entry name" value="RVT_1"/>
    <property type="match status" value="1"/>
</dbReference>
<feature type="region of interest" description="Disordered" evidence="1">
    <location>
        <begin position="239"/>
        <end position="285"/>
    </location>
</feature>
<dbReference type="PANTHER" id="PTHR33332">
    <property type="entry name" value="REVERSE TRANSCRIPTASE DOMAIN-CONTAINING PROTEIN"/>
    <property type="match status" value="1"/>
</dbReference>
<name>N6TQ34_DENPD</name>
<dbReference type="InterPro" id="IPR000477">
    <property type="entry name" value="RT_dom"/>
</dbReference>
<dbReference type="EMBL" id="KB738497">
    <property type="protein sequence ID" value="ENN82584.1"/>
    <property type="molecule type" value="Genomic_DNA"/>
</dbReference>
<dbReference type="SUPFAM" id="SSF56672">
    <property type="entry name" value="DNA/RNA polymerases"/>
    <property type="match status" value="1"/>
</dbReference>
<dbReference type="PROSITE" id="PS50878">
    <property type="entry name" value="RT_POL"/>
    <property type="match status" value="1"/>
</dbReference>
<feature type="non-terminal residue" evidence="2">
    <location>
        <position position="1"/>
    </location>
</feature>
<reference evidence="2" key="1">
    <citation type="journal article" date="2013" name="Genome Biol.">
        <title>Draft genome of the mountain pine beetle, Dendroctonus ponderosae Hopkins, a major forest pest.</title>
        <authorList>
            <person name="Keeling C.I."/>
            <person name="Yuen M.M."/>
            <person name="Liao N.Y."/>
            <person name="Docking T.R."/>
            <person name="Chan S.K."/>
            <person name="Taylor G.A."/>
            <person name="Palmquist D.L."/>
            <person name="Jackman S.D."/>
            <person name="Nguyen A."/>
            <person name="Li M."/>
            <person name="Henderson H."/>
            <person name="Janes J.K."/>
            <person name="Zhao Y."/>
            <person name="Pandoh P."/>
            <person name="Moore R."/>
            <person name="Sperling F.A."/>
            <person name="Huber D.P."/>
            <person name="Birol I."/>
            <person name="Jones S.J."/>
            <person name="Bohlmann J."/>
        </authorList>
    </citation>
    <scope>NUCLEOTIDE SEQUENCE</scope>
</reference>
<dbReference type="HOGENOM" id="CLU_001888_2_0_1"/>
<sequence>MTMNPENVTDRVGKICVSPAGRRAMWLKTAKTKKAALFAWRPGTGRERRNLINRGVEPALVKIIKSYLAERRINVDLRTSRVVSGGVPQGSVLGPTLWNVLYDDLTKLEVQDGTDLICYADDLAILVRHPRQEEVISMGNDALHEVQLWMRRNKLDMAPEKTTSIVFKWSYKNRREILFVRMSALLPNIGGPRSSKRKVMATCLQSIVTYAAPRTVALRCIHAYHPHCVGGREFGAGWVDPPGANSKGADKDTREDDGTGTRRGAKENNQRRRESKHNGSLAEILAGGGEAPRTAGWMRKLIPDILPWVGRKYGERTYAICQCLSGHGCFSAYLHRFKRRSAPDCIYGDGRGDTAEHTLFHCIRFQKIRVEAEMQLKEDLTWENIVPLMVNDKQAWDIIAAMMEKMIQTKEKEERQLQTAG</sequence>
<protein>
    <submittedName>
        <fullName evidence="2">Uncharacterized protein</fullName>
    </submittedName>
</protein>
<gene>
    <name evidence="2" type="ORF">YQE_01044</name>
</gene>
<evidence type="ECO:0000313" key="2">
    <source>
        <dbReference type="EMBL" id="ENN82584.1"/>
    </source>
</evidence>
<dbReference type="InterPro" id="IPR043502">
    <property type="entry name" value="DNA/RNA_pol_sf"/>
</dbReference>
<proteinExistence type="predicted"/>